<evidence type="ECO:0000256" key="11">
    <source>
        <dbReference type="PIRSR" id="PIRSR001480-2"/>
    </source>
</evidence>
<dbReference type="PROSITE" id="PS00965">
    <property type="entry name" value="PMI_I_1"/>
    <property type="match status" value="1"/>
</dbReference>
<dbReference type="WBParaSite" id="EVEC_0001269901-mRNA-1">
    <property type="protein sequence ID" value="EVEC_0001269901-mRNA-1"/>
    <property type="gene ID" value="EVEC_0001269901"/>
</dbReference>
<comment type="pathway">
    <text evidence="2 12">Nucleotide-sugar biosynthesis; GDP-alpha-D-mannose biosynthesis; alpha-D-mannose 1-phosphate from D-fructose 6-phosphate: step 1/2.</text>
</comment>
<protein>
    <recommendedName>
        <fullName evidence="4">mannose-6-phosphate isomerase</fullName>
        <ecNumber evidence="4">5.3.1.8</ecNumber>
    </recommendedName>
    <alternativeName>
        <fullName evidence="8">Phosphohexomutase</fullName>
    </alternativeName>
    <alternativeName>
        <fullName evidence="9">Phosphomannose isomerase</fullName>
    </alternativeName>
</protein>
<dbReference type="GO" id="GO:0004476">
    <property type="term" value="F:mannose-6-phosphate isomerase activity"/>
    <property type="evidence" value="ECO:0007669"/>
    <property type="project" value="UniProtKB-EC"/>
</dbReference>
<sequence length="344" mass="38606">MIVEKLTCAVQCYDWGCPGIKSLVARFRSLADTTFVIEDSKPYAELWMGVHKNGPSFLKSGKQSLEDFILSNKSVLAAHEQGTIQFLFKVLSVKKALSIQSHPNKKRAAELHLKDPVHYPDANHKPEMAIALSDFQLLCGFRPAEEIVENIKANEEFRSLLKDETAIQKLLSSLESERKAALKQIFEIYMKSPEEQVSTACRKMIERLKKKTHRNDLEDLLVRLNSEFPGDIGVFAPLFLNYFTLKNGEAVFLGPNLPHAYLYGDCIECMACSDNTVRAGLTPKFKDVDILCSDLTFEMSPPPYFHPEKLNSATTVYGPPVTEFSVHKIQSGGVLDPLATEAEF</sequence>
<dbReference type="Pfam" id="PF20512">
    <property type="entry name" value="PMI_typeI_hel"/>
    <property type="match status" value="1"/>
</dbReference>
<dbReference type="GO" id="GO:0009298">
    <property type="term" value="P:GDP-mannose biosynthetic process"/>
    <property type="evidence" value="ECO:0007669"/>
    <property type="project" value="UniProtKB-UniPathway"/>
</dbReference>
<feature type="active site" evidence="10">
    <location>
        <position position="278"/>
    </location>
</feature>
<evidence type="ECO:0000313" key="16">
    <source>
        <dbReference type="Proteomes" id="UP000274131"/>
    </source>
</evidence>
<dbReference type="GO" id="GO:0005975">
    <property type="term" value="P:carbohydrate metabolic process"/>
    <property type="evidence" value="ECO:0007669"/>
    <property type="project" value="InterPro"/>
</dbReference>
<keyword evidence="7" id="KW-0413">Isomerase</keyword>
<accession>A0A0N4VNX6</accession>
<evidence type="ECO:0000256" key="2">
    <source>
        <dbReference type="ARBA" id="ARBA00004666"/>
    </source>
</evidence>
<dbReference type="Proteomes" id="UP000274131">
    <property type="component" value="Unassembled WGS sequence"/>
</dbReference>
<feature type="binding site" evidence="11">
    <location>
        <position position="259"/>
    </location>
    <ligand>
        <name>Zn(2+)</name>
        <dbReference type="ChEBI" id="CHEBI:29105"/>
    </ligand>
</feature>
<evidence type="ECO:0000313" key="17">
    <source>
        <dbReference type="WBParaSite" id="EVEC_0001269901-mRNA-1"/>
    </source>
</evidence>
<dbReference type="InterPro" id="IPR014710">
    <property type="entry name" value="RmlC-like_jellyroll"/>
</dbReference>
<evidence type="ECO:0000256" key="1">
    <source>
        <dbReference type="ARBA" id="ARBA00000757"/>
    </source>
</evidence>
<dbReference type="STRING" id="51028.A0A0N4VNX6"/>
<evidence type="ECO:0000256" key="7">
    <source>
        <dbReference type="ARBA" id="ARBA00023235"/>
    </source>
</evidence>
<dbReference type="UniPathway" id="UPA00126">
    <property type="reaction ID" value="UER00423"/>
</dbReference>
<dbReference type="Gene3D" id="1.10.441.10">
    <property type="entry name" value="Phosphomannose Isomerase, domain 2"/>
    <property type="match status" value="1"/>
</dbReference>
<reference evidence="15 16" key="2">
    <citation type="submission" date="2018-10" db="EMBL/GenBank/DDBJ databases">
        <authorList>
            <consortium name="Pathogen Informatics"/>
        </authorList>
    </citation>
    <scope>NUCLEOTIDE SEQUENCE [LARGE SCALE GENOMIC DNA]</scope>
</reference>
<proteinExistence type="inferred from homology"/>
<dbReference type="EC" id="5.3.1.8" evidence="4"/>
<reference evidence="17" key="1">
    <citation type="submission" date="2017-02" db="UniProtKB">
        <authorList>
            <consortium name="WormBaseParasite"/>
        </authorList>
    </citation>
    <scope>IDENTIFICATION</scope>
</reference>
<comment type="catalytic activity">
    <reaction evidence="1">
        <text>D-mannose 6-phosphate = D-fructose 6-phosphate</text>
        <dbReference type="Rhea" id="RHEA:12356"/>
        <dbReference type="ChEBI" id="CHEBI:58735"/>
        <dbReference type="ChEBI" id="CHEBI:61527"/>
        <dbReference type="EC" id="5.3.1.8"/>
    </reaction>
</comment>
<feature type="domain" description="Phosphomannose isomerase type I helical insertion" evidence="14">
    <location>
        <begin position="168"/>
        <end position="240"/>
    </location>
</feature>
<dbReference type="InterPro" id="IPR046457">
    <property type="entry name" value="PMI_typeI_cat"/>
</dbReference>
<evidence type="ECO:0000256" key="6">
    <source>
        <dbReference type="ARBA" id="ARBA00022833"/>
    </source>
</evidence>
<dbReference type="AlphaFoldDB" id="A0A0N4VNX6"/>
<dbReference type="PRINTS" id="PR00714">
    <property type="entry name" value="MAN6PISMRASE"/>
</dbReference>
<evidence type="ECO:0000256" key="3">
    <source>
        <dbReference type="ARBA" id="ARBA00010772"/>
    </source>
</evidence>
<dbReference type="PROSITE" id="PS00966">
    <property type="entry name" value="PMI_I_2"/>
    <property type="match status" value="1"/>
</dbReference>
<evidence type="ECO:0000256" key="12">
    <source>
        <dbReference type="RuleBase" id="RU004248"/>
    </source>
</evidence>
<dbReference type="OrthoDB" id="6605218at2759"/>
<dbReference type="GO" id="GO:0008270">
    <property type="term" value="F:zinc ion binding"/>
    <property type="evidence" value="ECO:0007669"/>
    <property type="project" value="InterPro"/>
</dbReference>
<feature type="binding site" evidence="11">
    <location>
        <position position="100"/>
    </location>
    <ligand>
        <name>Zn(2+)</name>
        <dbReference type="ChEBI" id="CHEBI:29105"/>
    </ligand>
</feature>
<feature type="binding site" evidence="11">
    <location>
        <position position="102"/>
    </location>
    <ligand>
        <name>Zn(2+)</name>
        <dbReference type="ChEBI" id="CHEBI:29105"/>
    </ligand>
</feature>
<dbReference type="Pfam" id="PF20511">
    <property type="entry name" value="PMI_typeI_cat"/>
    <property type="match status" value="1"/>
</dbReference>
<dbReference type="PIRSF" id="PIRSF001480">
    <property type="entry name" value="Mannose-6-phosphate_isomerase"/>
    <property type="match status" value="1"/>
</dbReference>
<dbReference type="GO" id="GO:0005829">
    <property type="term" value="C:cytosol"/>
    <property type="evidence" value="ECO:0007669"/>
    <property type="project" value="TreeGrafter"/>
</dbReference>
<dbReference type="SUPFAM" id="SSF51182">
    <property type="entry name" value="RmlC-like cupins"/>
    <property type="match status" value="1"/>
</dbReference>
<dbReference type="NCBIfam" id="TIGR00218">
    <property type="entry name" value="manA"/>
    <property type="match status" value="1"/>
</dbReference>
<feature type="domain" description="Phosphomannose isomerase type I catalytic" evidence="13">
    <location>
        <begin position="5"/>
        <end position="143"/>
    </location>
</feature>
<gene>
    <name evidence="15" type="ORF">EVEC_LOCUS11872</name>
</gene>
<evidence type="ECO:0000256" key="10">
    <source>
        <dbReference type="PIRSR" id="PIRSR001480-1"/>
    </source>
</evidence>
<evidence type="ECO:0000256" key="5">
    <source>
        <dbReference type="ARBA" id="ARBA00022723"/>
    </source>
</evidence>
<dbReference type="InterPro" id="IPR016305">
    <property type="entry name" value="Mannose-6-P_Isomerase"/>
</dbReference>
<feature type="binding site" evidence="11">
    <location>
        <position position="127"/>
    </location>
    <ligand>
        <name>Zn(2+)</name>
        <dbReference type="ChEBI" id="CHEBI:29105"/>
    </ligand>
</feature>
<dbReference type="PANTHER" id="PTHR10309:SF0">
    <property type="entry name" value="MANNOSE-6-PHOSPHATE ISOMERASE"/>
    <property type="match status" value="1"/>
</dbReference>
<name>A0A0N4VNX6_ENTVE</name>
<dbReference type="Gene3D" id="2.60.120.10">
    <property type="entry name" value="Jelly Rolls"/>
    <property type="match status" value="2"/>
</dbReference>
<keyword evidence="5 11" id="KW-0479">Metal-binding</keyword>
<evidence type="ECO:0000256" key="4">
    <source>
        <dbReference type="ARBA" id="ARBA00011956"/>
    </source>
</evidence>
<dbReference type="InterPro" id="IPR046458">
    <property type="entry name" value="PMI_typeI_hel"/>
</dbReference>
<evidence type="ECO:0000256" key="9">
    <source>
        <dbReference type="ARBA" id="ARBA00030762"/>
    </source>
</evidence>
<organism evidence="17">
    <name type="scientific">Enterobius vermicularis</name>
    <name type="common">Human pinworm</name>
    <dbReference type="NCBI Taxonomy" id="51028"/>
    <lineage>
        <taxon>Eukaryota</taxon>
        <taxon>Metazoa</taxon>
        <taxon>Ecdysozoa</taxon>
        <taxon>Nematoda</taxon>
        <taxon>Chromadorea</taxon>
        <taxon>Rhabditida</taxon>
        <taxon>Spirurina</taxon>
        <taxon>Oxyuridomorpha</taxon>
        <taxon>Oxyuroidea</taxon>
        <taxon>Oxyuridae</taxon>
        <taxon>Enterobius</taxon>
    </lineage>
</organism>
<comment type="cofactor">
    <cofactor evidence="11">
        <name>Zn(2+)</name>
        <dbReference type="ChEBI" id="CHEBI:29105"/>
    </cofactor>
    <text evidence="11">Binds 1 zinc ion per subunit.</text>
</comment>
<dbReference type="PANTHER" id="PTHR10309">
    <property type="entry name" value="MANNOSE-6-PHOSPHATE ISOMERASE"/>
    <property type="match status" value="1"/>
</dbReference>
<dbReference type="CDD" id="cd07011">
    <property type="entry name" value="cupin_PMI_type_I_N"/>
    <property type="match status" value="1"/>
</dbReference>
<evidence type="ECO:0000256" key="8">
    <source>
        <dbReference type="ARBA" id="ARBA00029741"/>
    </source>
</evidence>
<keyword evidence="6 11" id="KW-0862">Zinc</keyword>
<dbReference type="InterPro" id="IPR011051">
    <property type="entry name" value="RmlC_Cupin_sf"/>
</dbReference>
<evidence type="ECO:0000259" key="14">
    <source>
        <dbReference type="Pfam" id="PF20512"/>
    </source>
</evidence>
<dbReference type="InterPro" id="IPR001250">
    <property type="entry name" value="Man6P_Isoase-1"/>
</dbReference>
<evidence type="ECO:0000313" key="15">
    <source>
        <dbReference type="EMBL" id="VDD97121.1"/>
    </source>
</evidence>
<evidence type="ECO:0000259" key="13">
    <source>
        <dbReference type="Pfam" id="PF20511"/>
    </source>
</evidence>
<keyword evidence="16" id="KW-1185">Reference proteome</keyword>
<comment type="similarity">
    <text evidence="3">Belongs to the mannose-6-phosphate isomerase type 1 family.</text>
</comment>
<dbReference type="EMBL" id="UXUI01012875">
    <property type="protein sequence ID" value="VDD97121.1"/>
    <property type="molecule type" value="Genomic_DNA"/>
</dbReference>
<dbReference type="InterPro" id="IPR018050">
    <property type="entry name" value="Pmannose_isomerase-type1_CS"/>
</dbReference>